<evidence type="ECO:0000256" key="1">
    <source>
        <dbReference type="PROSITE-ProRule" id="PRU00042"/>
    </source>
</evidence>
<evidence type="ECO:0000256" key="2">
    <source>
        <dbReference type="SAM" id="Phobius"/>
    </source>
</evidence>
<dbReference type="PROSITE" id="PS50157">
    <property type="entry name" value="ZINC_FINGER_C2H2_2"/>
    <property type="match status" value="1"/>
</dbReference>
<dbReference type="Proteomes" id="UP000095283">
    <property type="component" value="Unplaced"/>
</dbReference>
<feature type="domain" description="C2H2-type" evidence="3">
    <location>
        <begin position="136"/>
        <end position="166"/>
    </location>
</feature>
<reference evidence="5" key="1">
    <citation type="submission" date="2016-11" db="UniProtKB">
        <authorList>
            <consortium name="WormBaseParasite"/>
        </authorList>
    </citation>
    <scope>IDENTIFICATION</scope>
</reference>
<keyword evidence="1" id="KW-0479">Metal-binding</keyword>
<dbReference type="AlphaFoldDB" id="A0A1I7X1W5"/>
<dbReference type="InterPro" id="IPR013087">
    <property type="entry name" value="Znf_C2H2_type"/>
</dbReference>
<dbReference type="PROSITE" id="PS00028">
    <property type="entry name" value="ZINC_FINGER_C2H2_1"/>
    <property type="match status" value="1"/>
</dbReference>
<evidence type="ECO:0000259" key="3">
    <source>
        <dbReference type="PROSITE" id="PS50157"/>
    </source>
</evidence>
<evidence type="ECO:0000313" key="4">
    <source>
        <dbReference type="Proteomes" id="UP000095283"/>
    </source>
</evidence>
<proteinExistence type="predicted"/>
<dbReference type="Gene3D" id="3.30.160.60">
    <property type="entry name" value="Classic Zinc Finger"/>
    <property type="match status" value="1"/>
</dbReference>
<name>A0A1I7X1W5_HETBA</name>
<evidence type="ECO:0000313" key="5">
    <source>
        <dbReference type="WBParaSite" id="Hba_11451"/>
    </source>
</evidence>
<keyword evidence="2" id="KW-0812">Transmembrane</keyword>
<keyword evidence="1" id="KW-0863">Zinc-finger</keyword>
<dbReference type="WBParaSite" id="Hba_11451">
    <property type="protein sequence ID" value="Hba_11451"/>
    <property type="gene ID" value="Hba_11451"/>
</dbReference>
<accession>A0A1I7X1W5</accession>
<protein>
    <submittedName>
        <fullName evidence="5">C2H2-type domain-containing protein</fullName>
    </submittedName>
</protein>
<keyword evidence="1" id="KW-0862">Zinc</keyword>
<sequence length="253" mass="29563">MFPHETYEYVDGTNVPRPTEEIEVTLCLYIYIYIYKATLCLLFMCTSLLVETSSNQMVIHQEQRDVMLNSGVDEIVVDEGFYLKLYSTMFNIFISYYLNFRVWMLISQVHTIVASQWFMNASIVVESINILVKFRYVCMIGGCTQRFVSGALLNIHQQTKHFMTKKYVCMKGCGRYFASARNQRNHEDRCLYNKDAANDIDDAIYQQLMYNDEEDEPEDTLRATQSQYVVDDPETLIEAVDMNISAHPQFLLH</sequence>
<dbReference type="GO" id="GO:0008270">
    <property type="term" value="F:zinc ion binding"/>
    <property type="evidence" value="ECO:0007669"/>
    <property type="project" value="UniProtKB-KW"/>
</dbReference>
<keyword evidence="2" id="KW-0472">Membrane</keyword>
<organism evidence="4 5">
    <name type="scientific">Heterorhabditis bacteriophora</name>
    <name type="common">Entomopathogenic nematode worm</name>
    <dbReference type="NCBI Taxonomy" id="37862"/>
    <lineage>
        <taxon>Eukaryota</taxon>
        <taxon>Metazoa</taxon>
        <taxon>Ecdysozoa</taxon>
        <taxon>Nematoda</taxon>
        <taxon>Chromadorea</taxon>
        <taxon>Rhabditida</taxon>
        <taxon>Rhabditina</taxon>
        <taxon>Rhabditomorpha</taxon>
        <taxon>Strongyloidea</taxon>
        <taxon>Heterorhabditidae</taxon>
        <taxon>Heterorhabditis</taxon>
    </lineage>
</organism>
<feature type="transmembrane region" description="Helical" evidence="2">
    <location>
        <begin position="28"/>
        <end position="50"/>
    </location>
</feature>
<keyword evidence="4" id="KW-1185">Reference proteome</keyword>
<keyword evidence="2" id="KW-1133">Transmembrane helix</keyword>